<dbReference type="EMBL" id="ML986484">
    <property type="protein sequence ID" value="KAF2281463.1"/>
    <property type="molecule type" value="Genomic_DNA"/>
</dbReference>
<proteinExistence type="predicted"/>
<sequence length="100" mass="11768">MVPRVDVALFRYYFGFRLFFYLVVVRIPVSEIFTIMKWEYRLLPRPTEQPPKLTIQVRIRISRNPIGYVLVTPLGHGGLRWLYLEAGVERANSKVNNPFA</sequence>
<evidence type="ECO:0000256" key="1">
    <source>
        <dbReference type="SAM" id="Phobius"/>
    </source>
</evidence>
<evidence type="ECO:0000313" key="3">
    <source>
        <dbReference type="Proteomes" id="UP000800097"/>
    </source>
</evidence>
<name>A0A6A6JZF5_WESOR</name>
<gene>
    <name evidence="2" type="ORF">EI97DRAFT_30066</name>
</gene>
<feature type="transmembrane region" description="Helical" evidence="1">
    <location>
        <begin position="12"/>
        <end position="35"/>
    </location>
</feature>
<keyword evidence="1" id="KW-1133">Transmembrane helix</keyword>
<accession>A0A6A6JZF5</accession>
<dbReference type="AlphaFoldDB" id="A0A6A6JZF5"/>
<keyword evidence="1" id="KW-0812">Transmembrane</keyword>
<dbReference type="RefSeq" id="XP_033659000.1">
    <property type="nucleotide sequence ID" value="XM_033794528.1"/>
</dbReference>
<keyword evidence="3" id="KW-1185">Reference proteome</keyword>
<keyword evidence="1" id="KW-0472">Membrane</keyword>
<reference evidence="2" key="1">
    <citation type="journal article" date="2020" name="Stud. Mycol.">
        <title>101 Dothideomycetes genomes: a test case for predicting lifestyles and emergence of pathogens.</title>
        <authorList>
            <person name="Haridas S."/>
            <person name="Albert R."/>
            <person name="Binder M."/>
            <person name="Bloem J."/>
            <person name="Labutti K."/>
            <person name="Salamov A."/>
            <person name="Andreopoulos B."/>
            <person name="Baker S."/>
            <person name="Barry K."/>
            <person name="Bills G."/>
            <person name="Bluhm B."/>
            <person name="Cannon C."/>
            <person name="Castanera R."/>
            <person name="Culley D."/>
            <person name="Daum C."/>
            <person name="Ezra D."/>
            <person name="Gonzalez J."/>
            <person name="Henrissat B."/>
            <person name="Kuo A."/>
            <person name="Liang C."/>
            <person name="Lipzen A."/>
            <person name="Lutzoni F."/>
            <person name="Magnuson J."/>
            <person name="Mondo S."/>
            <person name="Nolan M."/>
            <person name="Ohm R."/>
            <person name="Pangilinan J."/>
            <person name="Park H.-J."/>
            <person name="Ramirez L."/>
            <person name="Alfaro M."/>
            <person name="Sun H."/>
            <person name="Tritt A."/>
            <person name="Yoshinaga Y."/>
            <person name="Zwiers L.-H."/>
            <person name="Turgeon B."/>
            <person name="Goodwin S."/>
            <person name="Spatafora J."/>
            <person name="Crous P."/>
            <person name="Grigoriev I."/>
        </authorList>
    </citation>
    <scope>NUCLEOTIDE SEQUENCE</scope>
    <source>
        <strain evidence="2">CBS 379.55</strain>
    </source>
</reference>
<dbReference type="GeneID" id="54547703"/>
<protein>
    <submittedName>
        <fullName evidence="2">Uncharacterized protein</fullName>
    </submittedName>
</protein>
<organism evidence="2 3">
    <name type="scientific">Westerdykella ornata</name>
    <dbReference type="NCBI Taxonomy" id="318751"/>
    <lineage>
        <taxon>Eukaryota</taxon>
        <taxon>Fungi</taxon>
        <taxon>Dikarya</taxon>
        <taxon>Ascomycota</taxon>
        <taxon>Pezizomycotina</taxon>
        <taxon>Dothideomycetes</taxon>
        <taxon>Pleosporomycetidae</taxon>
        <taxon>Pleosporales</taxon>
        <taxon>Sporormiaceae</taxon>
        <taxon>Westerdykella</taxon>
    </lineage>
</organism>
<dbReference type="Proteomes" id="UP000800097">
    <property type="component" value="Unassembled WGS sequence"/>
</dbReference>
<evidence type="ECO:0000313" key="2">
    <source>
        <dbReference type="EMBL" id="KAF2281463.1"/>
    </source>
</evidence>